<organism evidence="2 3">
    <name type="scientific">Pseudodesulfovibrio aespoeensis (strain ATCC 700646 / DSM 10631 / Aspo-2)</name>
    <name type="common">Desulfovibrio aespoeensis</name>
    <dbReference type="NCBI Taxonomy" id="643562"/>
    <lineage>
        <taxon>Bacteria</taxon>
        <taxon>Pseudomonadati</taxon>
        <taxon>Thermodesulfobacteriota</taxon>
        <taxon>Desulfovibrionia</taxon>
        <taxon>Desulfovibrionales</taxon>
        <taxon>Desulfovibrionaceae</taxon>
    </lineage>
</organism>
<dbReference type="Proteomes" id="UP000002191">
    <property type="component" value="Chromosome"/>
</dbReference>
<dbReference type="STRING" id="643562.Daes_0411"/>
<reference evidence="2 3" key="2">
    <citation type="journal article" date="2014" name="Genome Announc.">
        <title>Complete Genome Sequence of the Subsurface, Mesophilic Sulfate-Reducing Bacterium Desulfovibrio aespoeensis Aspo-2.</title>
        <authorList>
            <person name="Pedersen K."/>
            <person name="Bengtsson A."/>
            <person name="Edlund J."/>
            <person name="Rabe L."/>
            <person name="Hazen T."/>
            <person name="Chakraborty R."/>
            <person name="Goodwin L."/>
            <person name="Shapiro N."/>
        </authorList>
    </citation>
    <scope>NUCLEOTIDE SEQUENCE [LARGE SCALE GENOMIC DNA]</scope>
    <source>
        <strain evidence="3">ATCC 700646 / DSM 10631 / Aspo-2</strain>
    </source>
</reference>
<accession>E6VX29</accession>
<feature type="domain" description="Transposase InsH N-terminal" evidence="1">
    <location>
        <begin position="18"/>
        <end position="89"/>
    </location>
</feature>
<evidence type="ECO:0000259" key="1">
    <source>
        <dbReference type="Pfam" id="PF05598"/>
    </source>
</evidence>
<dbReference type="Pfam" id="PF05598">
    <property type="entry name" value="DUF772"/>
    <property type="match status" value="1"/>
</dbReference>
<reference evidence="3" key="1">
    <citation type="submission" date="2010-12" db="EMBL/GenBank/DDBJ databases">
        <title>Complete sequence of Desulfovibrio aespoeensis Aspo-2.</title>
        <authorList>
            <consortium name="US DOE Joint Genome Institute"/>
            <person name="Lucas S."/>
            <person name="Copeland A."/>
            <person name="Lapidus A."/>
            <person name="Cheng J.-F."/>
            <person name="Goodwin L."/>
            <person name="Pitluck S."/>
            <person name="Chertkov O."/>
            <person name="Misra M."/>
            <person name="Detter J.C."/>
            <person name="Han C."/>
            <person name="Tapia R."/>
            <person name="Land M."/>
            <person name="Hauser L."/>
            <person name="Kyrpides N."/>
            <person name="Ivanova N."/>
            <person name="Ovchinnikova G."/>
            <person name="Pedersen K."/>
            <person name="Jagevall S."/>
            <person name="Hazen T."/>
            <person name="Woyke T."/>
        </authorList>
    </citation>
    <scope>NUCLEOTIDE SEQUENCE [LARGE SCALE GENOMIC DNA]</scope>
    <source>
        <strain evidence="3">ATCC 700646 / DSM 10631 / Aspo-2</strain>
    </source>
</reference>
<evidence type="ECO:0000313" key="2">
    <source>
        <dbReference type="EMBL" id="ADU61435.1"/>
    </source>
</evidence>
<dbReference type="KEGG" id="das:Daes_0411"/>
<name>E6VX29_PSEA9</name>
<dbReference type="EMBL" id="CP002431">
    <property type="protein sequence ID" value="ADU61435.1"/>
    <property type="molecule type" value="Genomic_DNA"/>
</dbReference>
<dbReference type="HOGENOM" id="CLU_040038_7_2_7"/>
<dbReference type="AlphaFoldDB" id="E6VX29"/>
<dbReference type="PANTHER" id="PTHR33803:SF3">
    <property type="entry name" value="BLL1974 PROTEIN"/>
    <property type="match status" value="1"/>
</dbReference>
<protein>
    <submittedName>
        <fullName evidence="2">ISPg7, transposase</fullName>
    </submittedName>
</protein>
<dbReference type="eggNOG" id="COG3039">
    <property type="taxonomic scope" value="Bacteria"/>
</dbReference>
<gene>
    <name evidence="2" type="ordered locus">Daes_0411</name>
</gene>
<dbReference type="InterPro" id="IPR008490">
    <property type="entry name" value="Transposase_InsH_N"/>
</dbReference>
<dbReference type="PANTHER" id="PTHR33803">
    <property type="entry name" value="IS1478 TRANSPOSASE"/>
    <property type="match status" value="1"/>
</dbReference>
<dbReference type="OrthoDB" id="9770860at2"/>
<dbReference type="RefSeq" id="WP_013513372.1">
    <property type="nucleotide sequence ID" value="NC_014844.1"/>
</dbReference>
<proteinExistence type="predicted"/>
<evidence type="ECO:0000313" key="3">
    <source>
        <dbReference type="Proteomes" id="UP000002191"/>
    </source>
</evidence>
<keyword evidence="3" id="KW-1185">Reference proteome</keyword>
<sequence>MKAKPARNDQGNFLYEDLIDQLNPKDPLLKLAAAISWERFEQEFPGLYSEHGRPAKPIRLMAGLMILKRLENLSDERVIEEWVRNPYYRPSAAKHIFNGSFPATPQTWSISASVSARKAHC</sequence>